<dbReference type="EMBL" id="PQIB02000007">
    <property type="protein sequence ID" value="RLN09397.1"/>
    <property type="molecule type" value="Genomic_DNA"/>
</dbReference>
<dbReference type="OrthoDB" id="10359791at2759"/>
<protein>
    <submittedName>
        <fullName evidence="1">Uncharacterized protein</fullName>
    </submittedName>
</protein>
<gene>
    <name evidence="1" type="ORF">C2845_PM11G13520</name>
</gene>
<evidence type="ECO:0000313" key="1">
    <source>
        <dbReference type="EMBL" id="RLN09397.1"/>
    </source>
</evidence>
<name>A0A3L6RWM7_PANMI</name>
<organism evidence="1 2">
    <name type="scientific">Panicum miliaceum</name>
    <name type="common">Proso millet</name>
    <name type="synonym">Broomcorn millet</name>
    <dbReference type="NCBI Taxonomy" id="4540"/>
    <lineage>
        <taxon>Eukaryota</taxon>
        <taxon>Viridiplantae</taxon>
        <taxon>Streptophyta</taxon>
        <taxon>Embryophyta</taxon>
        <taxon>Tracheophyta</taxon>
        <taxon>Spermatophyta</taxon>
        <taxon>Magnoliopsida</taxon>
        <taxon>Liliopsida</taxon>
        <taxon>Poales</taxon>
        <taxon>Poaceae</taxon>
        <taxon>PACMAD clade</taxon>
        <taxon>Panicoideae</taxon>
        <taxon>Panicodae</taxon>
        <taxon>Paniceae</taxon>
        <taxon>Panicinae</taxon>
        <taxon>Panicum</taxon>
        <taxon>Panicum sect. Panicum</taxon>
    </lineage>
</organism>
<evidence type="ECO:0000313" key="2">
    <source>
        <dbReference type="Proteomes" id="UP000275267"/>
    </source>
</evidence>
<comment type="caution">
    <text evidence="1">The sequence shown here is derived from an EMBL/GenBank/DDBJ whole genome shotgun (WGS) entry which is preliminary data.</text>
</comment>
<keyword evidence="2" id="KW-1185">Reference proteome</keyword>
<dbReference type="AlphaFoldDB" id="A0A3L6RWM7"/>
<sequence length="119" mass="13234">MTKMLFQPHPQSSLKITQMMKQSQKWETTFLANAAVHSQTPNIRPNLVARGTDMMATPNATPKIRCEIENVALNCGFFSGRWGDNGRFAAGDDRGRLACRVRLPVGDIFGRRAARGEDV</sequence>
<dbReference type="Proteomes" id="UP000275267">
    <property type="component" value="Unassembled WGS sequence"/>
</dbReference>
<proteinExistence type="predicted"/>
<accession>A0A3L6RWM7</accession>
<reference evidence="2" key="1">
    <citation type="journal article" date="2019" name="Nat. Commun.">
        <title>The genome of broomcorn millet.</title>
        <authorList>
            <person name="Zou C."/>
            <person name="Miki D."/>
            <person name="Li D."/>
            <person name="Tang Q."/>
            <person name="Xiao L."/>
            <person name="Rajput S."/>
            <person name="Deng P."/>
            <person name="Jia W."/>
            <person name="Huang R."/>
            <person name="Zhang M."/>
            <person name="Sun Y."/>
            <person name="Hu J."/>
            <person name="Fu X."/>
            <person name="Schnable P.S."/>
            <person name="Li F."/>
            <person name="Zhang H."/>
            <person name="Feng B."/>
            <person name="Zhu X."/>
            <person name="Liu R."/>
            <person name="Schnable J.C."/>
            <person name="Zhu J.-K."/>
            <person name="Zhang H."/>
        </authorList>
    </citation>
    <scope>NUCLEOTIDE SEQUENCE [LARGE SCALE GENOMIC DNA]</scope>
</reference>